<evidence type="ECO:0000256" key="1">
    <source>
        <dbReference type="SAM" id="MobiDB-lite"/>
    </source>
</evidence>
<sequence>MTDDAPTTGSAGTTPADTGRPAPGSRPATPDGGPADRPRRRRRLWIGLGAGLFGVLVLAMCAGTVGLAAVVGRTAGKVERATQGHDRVRTACLELETRLNRLSPPGAAPTPQRRATAIRDENAAVRPFLAELDELHQRRDGADPDDHDDDDRYVLDDRSDWDQGWLRLIDARVAYADALDRQAASGEPAFFIAPRTSDGEPVVDRLTAGPPACSGAVRRLAAPDL</sequence>
<feature type="compositionally biased region" description="Low complexity" evidence="1">
    <location>
        <begin position="1"/>
        <end position="19"/>
    </location>
</feature>
<dbReference type="AlphaFoldDB" id="A0A810MZ59"/>
<reference evidence="3" key="1">
    <citation type="submission" date="2020-08" db="EMBL/GenBank/DDBJ databases">
        <title>Whole genome shotgun sequence of Polymorphospora rubra NBRC 101157.</title>
        <authorList>
            <person name="Komaki H."/>
            <person name="Tamura T."/>
        </authorList>
    </citation>
    <scope>NUCLEOTIDE SEQUENCE</scope>
    <source>
        <strain evidence="3">NBRC 101157</strain>
    </source>
</reference>
<gene>
    <name evidence="3" type="ORF">Prubr_34670</name>
</gene>
<keyword evidence="4" id="KW-1185">Reference proteome</keyword>
<dbReference type="RefSeq" id="WP_212826576.1">
    <property type="nucleotide sequence ID" value="NZ_AP023359.1"/>
</dbReference>
<dbReference type="Proteomes" id="UP000680866">
    <property type="component" value="Chromosome"/>
</dbReference>
<evidence type="ECO:0000313" key="3">
    <source>
        <dbReference type="EMBL" id="BCJ66446.1"/>
    </source>
</evidence>
<evidence type="ECO:0000313" key="4">
    <source>
        <dbReference type="Proteomes" id="UP000680866"/>
    </source>
</evidence>
<feature type="transmembrane region" description="Helical" evidence="2">
    <location>
        <begin position="44"/>
        <end position="71"/>
    </location>
</feature>
<protein>
    <submittedName>
        <fullName evidence="3">Uncharacterized protein</fullName>
    </submittedName>
</protein>
<keyword evidence="2" id="KW-0812">Transmembrane</keyword>
<proteinExistence type="predicted"/>
<feature type="region of interest" description="Disordered" evidence="1">
    <location>
        <begin position="1"/>
        <end position="39"/>
    </location>
</feature>
<keyword evidence="2" id="KW-1133">Transmembrane helix</keyword>
<evidence type="ECO:0000256" key="2">
    <source>
        <dbReference type="SAM" id="Phobius"/>
    </source>
</evidence>
<keyword evidence="2" id="KW-0472">Membrane</keyword>
<name>A0A810MZ59_9ACTN</name>
<dbReference type="KEGG" id="pry:Prubr_34670"/>
<accession>A0A810MZ59</accession>
<organism evidence="3 4">
    <name type="scientific">Polymorphospora rubra</name>
    <dbReference type="NCBI Taxonomy" id="338584"/>
    <lineage>
        <taxon>Bacteria</taxon>
        <taxon>Bacillati</taxon>
        <taxon>Actinomycetota</taxon>
        <taxon>Actinomycetes</taxon>
        <taxon>Micromonosporales</taxon>
        <taxon>Micromonosporaceae</taxon>
        <taxon>Polymorphospora</taxon>
    </lineage>
</organism>
<dbReference type="EMBL" id="AP023359">
    <property type="protein sequence ID" value="BCJ66446.1"/>
    <property type="molecule type" value="Genomic_DNA"/>
</dbReference>